<evidence type="ECO:0000313" key="1">
    <source>
        <dbReference type="EMBL" id="CAB4276619.1"/>
    </source>
</evidence>
<sequence>MSRNSMVVIRDKEGNRIEPHRRPLEMWPFHLCLLWLEKVVDEMSIFGVTVEATFQPFLLVRAVGCDWLSTVD</sequence>
<dbReference type="Proteomes" id="UP000507222">
    <property type="component" value="Unassembled WGS sequence"/>
</dbReference>
<organism evidence="1 2">
    <name type="scientific">Prunus armeniaca</name>
    <name type="common">Apricot</name>
    <name type="synonym">Armeniaca vulgaris</name>
    <dbReference type="NCBI Taxonomy" id="36596"/>
    <lineage>
        <taxon>Eukaryota</taxon>
        <taxon>Viridiplantae</taxon>
        <taxon>Streptophyta</taxon>
        <taxon>Embryophyta</taxon>
        <taxon>Tracheophyta</taxon>
        <taxon>Spermatophyta</taxon>
        <taxon>Magnoliopsida</taxon>
        <taxon>eudicotyledons</taxon>
        <taxon>Gunneridae</taxon>
        <taxon>Pentapetalae</taxon>
        <taxon>rosids</taxon>
        <taxon>fabids</taxon>
        <taxon>Rosales</taxon>
        <taxon>Rosaceae</taxon>
        <taxon>Amygdaloideae</taxon>
        <taxon>Amygdaleae</taxon>
        <taxon>Prunus</taxon>
    </lineage>
</organism>
<name>A0A6J5UJI4_PRUAR</name>
<dbReference type="EMBL" id="CAEKDK010000004">
    <property type="protein sequence ID" value="CAB4276619.1"/>
    <property type="molecule type" value="Genomic_DNA"/>
</dbReference>
<dbReference type="AlphaFoldDB" id="A0A6J5UJI4"/>
<evidence type="ECO:0000313" key="2">
    <source>
        <dbReference type="Proteomes" id="UP000507222"/>
    </source>
</evidence>
<gene>
    <name evidence="1" type="ORF">CURHAP_LOCUS25832</name>
</gene>
<protein>
    <submittedName>
        <fullName evidence="1">Uncharacterized protein</fullName>
    </submittedName>
</protein>
<reference evidence="1 2" key="1">
    <citation type="submission" date="2020-05" db="EMBL/GenBank/DDBJ databases">
        <authorList>
            <person name="Campoy J."/>
            <person name="Schneeberger K."/>
            <person name="Spophaly S."/>
        </authorList>
    </citation>
    <scope>NUCLEOTIDE SEQUENCE [LARGE SCALE GENOMIC DNA]</scope>
    <source>
        <strain evidence="1">PruArmRojPasFocal</strain>
    </source>
</reference>
<proteinExistence type="predicted"/>
<accession>A0A6J5UJI4</accession>